<proteinExistence type="predicted"/>
<organism evidence="2">
    <name type="scientific">Aphanomyces invadans</name>
    <dbReference type="NCBI Taxonomy" id="157072"/>
    <lineage>
        <taxon>Eukaryota</taxon>
        <taxon>Sar</taxon>
        <taxon>Stramenopiles</taxon>
        <taxon>Oomycota</taxon>
        <taxon>Saprolegniomycetes</taxon>
        <taxon>Saprolegniales</taxon>
        <taxon>Verrucalvaceae</taxon>
        <taxon>Aphanomyces</taxon>
    </lineage>
</organism>
<dbReference type="GeneID" id="20077422"/>
<feature type="transmembrane region" description="Helical" evidence="1">
    <location>
        <begin position="20"/>
        <end position="44"/>
    </location>
</feature>
<dbReference type="VEuPathDB" id="FungiDB:H310_00372"/>
<reference evidence="2" key="1">
    <citation type="submission" date="2013-12" db="EMBL/GenBank/DDBJ databases">
        <title>The Genome Sequence of Aphanomyces invadans NJM9701.</title>
        <authorList>
            <consortium name="The Broad Institute Genomics Platform"/>
            <person name="Russ C."/>
            <person name="Tyler B."/>
            <person name="van West P."/>
            <person name="Dieguez-Uribeondo J."/>
            <person name="Young S.K."/>
            <person name="Zeng Q."/>
            <person name="Gargeya S."/>
            <person name="Fitzgerald M."/>
            <person name="Abouelleil A."/>
            <person name="Alvarado L."/>
            <person name="Chapman S.B."/>
            <person name="Gainer-Dewar J."/>
            <person name="Goldberg J."/>
            <person name="Griggs A."/>
            <person name="Gujja S."/>
            <person name="Hansen M."/>
            <person name="Howarth C."/>
            <person name="Imamovic A."/>
            <person name="Ireland A."/>
            <person name="Larimer J."/>
            <person name="McCowan C."/>
            <person name="Murphy C."/>
            <person name="Pearson M."/>
            <person name="Poon T.W."/>
            <person name="Priest M."/>
            <person name="Roberts A."/>
            <person name="Saif S."/>
            <person name="Shea T."/>
            <person name="Sykes S."/>
            <person name="Wortman J."/>
            <person name="Nusbaum C."/>
            <person name="Birren B."/>
        </authorList>
    </citation>
    <scope>NUCLEOTIDE SEQUENCE [LARGE SCALE GENOMIC DNA]</scope>
    <source>
        <strain evidence="2">NJM9701</strain>
    </source>
</reference>
<dbReference type="OrthoDB" id="72529at2759"/>
<keyword evidence="1" id="KW-1133">Transmembrane helix</keyword>
<sequence length="146" mass="16017">MEATWYSVGGVGGFHLAHQLLASTCAVITVIVHVWLLAVLPYTFELRATIFPLCLYAYHITLAALLILATVGGMKAPIRWFGLMASFRGSGIMVMYFGLTALHYMPDMTVGVVAGYSCLGVGLMFAVVGQLHRERSSQYYTPLVYM</sequence>
<keyword evidence="1" id="KW-0812">Transmembrane</keyword>
<feature type="transmembrane region" description="Helical" evidence="1">
    <location>
        <begin position="50"/>
        <end position="68"/>
    </location>
</feature>
<protein>
    <submittedName>
        <fullName evidence="2">Uncharacterized protein</fullName>
    </submittedName>
</protein>
<dbReference type="RefSeq" id="XP_008861362.1">
    <property type="nucleotide sequence ID" value="XM_008863140.1"/>
</dbReference>
<gene>
    <name evidence="2" type="ORF">H310_00372</name>
</gene>
<evidence type="ECO:0000256" key="1">
    <source>
        <dbReference type="SAM" id="Phobius"/>
    </source>
</evidence>
<name>A0A024UTX1_9STRA</name>
<feature type="transmembrane region" description="Helical" evidence="1">
    <location>
        <begin position="108"/>
        <end position="128"/>
    </location>
</feature>
<dbReference type="AlphaFoldDB" id="A0A024UTX1"/>
<accession>A0A024UTX1</accession>
<keyword evidence="1" id="KW-0472">Membrane</keyword>
<dbReference type="EMBL" id="KI913952">
    <property type="protein sequence ID" value="ETW09951.1"/>
    <property type="molecule type" value="Genomic_DNA"/>
</dbReference>
<feature type="transmembrane region" description="Helical" evidence="1">
    <location>
        <begin position="80"/>
        <end position="102"/>
    </location>
</feature>
<evidence type="ECO:0000313" key="2">
    <source>
        <dbReference type="EMBL" id="ETW09951.1"/>
    </source>
</evidence>